<dbReference type="Pfam" id="PF00905">
    <property type="entry name" value="Transpeptidase"/>
    <property type="match status" value="1"/>
</dbReference>
<organism evidence="7 8">
    <name type="scientific">Rubinisphaera italica</name>
    <dbReference type="NCBI Taxonomy" id="2527969"/>
    <lineage>
        <taxon>Bacteria</taxon>
        <taxon>Pseudomonadati</taxon>
        <taxon>Planctomycetota</taxon>
        <taxon>Planctomycetia</taxon>
        <taxon>Planctomycetales</taxon>
        <taxon>Planctomycetaceae</taxon>
        <taxon>Rubinisphaera</taxon>
    </lineage>
</organism>
<comment type="subcellular location">
    <subcellularLocation>
        <location evidence="1">Membrane</location>
    </subcellularLocation>
</comment>
<dbReference type="GO" id="GO:0005886">
    <property type="term" value="C:plasma membrane"/>
    <property type="evidence" value="ECO:0007669"/>
    <property type="project" value="TreeGrafter"/>
</dbReference>
<dbReference type="Gene3D" id="3.40.710.10">
    <property type="entry name" value="DD-peptidase/beta-lactamase superfamily"/>
    <property type="match status" value="1"/>
</dbReference>
<dbReference type="RefSeq" id="WP_165441884.1">
    <property type="nucleotide sequence ID" value="NZ_SJPG01000001.1"/>
</dbReference>
<dbReference type="SUPFAM" id="SSF56519">
    <property type="entry name" value="Penicillin binding protein dimerisation domain"/>
    <property type="match status" value="1"/>
</dbReference>
<evidence type="ECO:0000259" key="5">
    <source>
        <dbReference type="Pfam" id="PF00905"/>
    </source>
</evidence>
<keyword evidence="2" id="KW-0378">Hydrolase</keyword>
<dbReference type="Gene3D" id="3.90.1310.10">
    <property type="entry name" value="Penicillin-binding protein 2a (Domain 2)"/>
    <property type="match status" value="1"/>
</dbReference>
<dbReference type="Pfam" id="PF03717">
    <property type="entry name" value="PBP_dimer"/>
    <property type="match status" value="1"/>
</dbReference>
<comment type="caution">
    <text evidence="7">The sequence shown here is derived from an EMBL/GenBank/DDBJ whole genome shotgun (WGS) entry which is preliminary data.</text>
</comment>
<keyword evidence="4" id="KW-0812">Transmembrane</keyword>
<evidence type="ECO:0000256" key="2">
    <source>
        <dbReference type="ARBA" id="ARBA00022645"/>
    </source>
</evidence>
<feature type="domain" description="Penicillin-binding protein transpeptidase" evidence="5">
    <location>
        <begin position="405"/>
        <end position="731"/>
    </location>
</feature>
<keyword evidence="2" id="KW-0121">Carboxypeptidase</keyword>
<evidence type="ECO:0000256" key="1">
    <source>
        <dbReference type="ARBA" id="ARBA00004370"/>
    </source>
</evidence>
<keyword evidence="3 4" id="KW-0472">Membrane</keyword>
<evidence type="ECO:0008006" key="9">
    <source>
        <dbReference type="Google" id="ProtNLM"/>
    </source>
</evidence>
<dbReference type="EMBL" id="SJPG01000001">
    <property type="protein sequence ID" value="TWT63475.1"/>
    <property type="molecule type" value="Genomic_DNA"/>
</dbReference>
<evidence type="ECO:0000313" key="8">
    <source>
        <dbReference type="Proteomes" id="UP000316095"/>
    </source>
</evidence>
<dbReference type="InterPro" id="IPR005311">
    <property type="entry name" value="PBP_dimer"/>
</dbReference>
<dbReference type="GO" id="GO:0004180">
    <property type="term" value="F:carboxypeptidase activity"/>
    <property type="evidence" value="ECO:0007669"/>
    <property type="project" value="UniProtKB-KW"/>
</dbReference>
<dbReference type="SUPFAM" id="SSF56601">
    <property type="entry name" value="beta-lactamase/transpeptidase-like"/>
    <property type="match status" value="1"/>
</dbReference>
<dbReference type="GO" id="GO:0071555">
    <property type="term" value="P:cell wall organization"/>
    <property type="evidence" value="ECO:0007669"/>
    <property type="project" value="TreeGrafter"/>
</dbReference>
<evidence type="ECO:0000256" key="4">
    <source>
        <dbReference type="SAM" id="Phobius"/>
    </source>
</evidence>
<evidence type="ECO:0000256" key="3">
    <source>
        <dbReference type="ARBA" id="ARBA00023136"/>
    </source>
</evidence>
<dbReference type="PANTHER" id="PTHR30627">
    <property type="entry name" value="PEPTIDOGLYCAN D,D-TRANSPEPTIDASE"/>
    <property type="match status" value="1"/>
</dbReference>
<dbReference type="GO" id="GO:0008658">
    <property type="term" value="F:penicillin binding"/>
    <property type="evidence" value="ECO:0007669"/>
    <property type="project" value="InterPro"/>
</dbReference>
<feature type="transmembrane region" description="Helical" evidence="4">
    <location>
        <begin position="33"/>
        <end position="51"/>
    </location>
</feature>
<evidence type="ECO:0000313" key="7">
    <source>
        <dbReference type="EMBL" id="TWT63475.1"/>
    </source>
</evidence>
<sequence length="743" mass="82064">MRNQPHSQWQVIDAAAEQRESAWSLDRQVELRTWLLIGIAIVGLCVIGIRISQLKAYRQQSFLENANPITIREESIPAVDGRIFSSDGQLLAYDDERFNVSVHYRWLEDPPDPRWLRSQVKTLKKRSLELKELSDDAAEEQVLELRKNLWQKLILAGNITPEEFEKTRKKIQKQVEGIAEVVDRNQLEKKQKKDAEQEERSGSFSSWDDVWKLVKSELTEPPSRGRPDPIVIREELDYHPIIQNVSTSVVAEIESHPSEYPGVRIAPSTTRIYPRGNLASHIIGLRSSLREDQIRERRAELEGPDPLAYQAGDRQGRFGVERSYNSILRGLPGSQKVSLARAGDLIKTEKIRSSQSGKHLVLSLHSQLQLASEEMLDELISPEPSLIPPLPDGLVDPSAKQTQGGCVLVMNIYSGELLAAASSPRPDLQKLAIGSSDYWQELNSDKRAPLLSRVTQVLLAPGSTFKPVTAVALCETDGVPQETFQCRGFLDDPFSHRCAIFQSYGIGHEDITLTDAIAQSCNVYFFAAARRMGSAPLVTWCDRFGFGNTTGVDLPFEQSGHVPAPRDNQPEGKYQWYPGDNLGLAIGQSYLTVTPLQMLTMTALIANGGELVTPRVVSRIASGGENSEKPDIIPPVKSKPIPISPETITAIQLGMKEAVASPKGTAHKTAYLKEIAIAGKTGTAQTGGNRDSHAWFIGYVPADRPQYAFVIMLEHGGSGGADAGPLAKKLVQSLLELGFVEPK</sequence>
<reference evidence="7 8" key="1">
    <citation type="submission" date="2019-02" db="EMBL/GenBank/DDBJ databases">
        <title>Deep-cultivation of Planctomycetes and their phenomic and genomic characterization uncovers novel biology.</title>
        <authorList>
            <person name="Wiegand S."/>
            <person name="Jogler M."/>
            <person name="Boedeker C."/>
            <person name="Pinto D."/>
            <person name="Vollmers J."/>
            <person name="Rivas-Marin E."/>
            <person name="Kohn T."/>
            <person name="Peeters S.H."/>
            <person name="Heuer A."/>
            <person name="Rast P."/>
            <person name="Oberbeckmann S."/>
            <person name="Bunk B."/>
            <person name="Jeske O."/>
            <person name="Meyerdierks A."/>
            <person name="Storesund J.E."/>
            <person name="Kallscheuer N."/>
            <person name="Luecker S."/>
            <person name="Lage O.M."/>
            <person name="Pohl T."/>
            <person name="Merkel B.J."/>
            <person name="Hornburger P."/>
            <person name="Mueller R.-W."/>
            <person name="Bruemmer F."/>
            <person name="Labrenz M."/>
            <person name="Spormann A.M."/>
            <person name="Op Den Camp H."/>
            <person name="Overmann J."/>
            <person name="Amann R."/>
            <person name="Jetten M.S.M."/>
            <person name="Mascher T."/>
            <person name="Medema M.H."/>
            <person name="Devos D.P."/>
            <person name="Kaster A.-K."/>
            <person name="Ovreas L."/>
            <person name="Rohde M."/>
            <person name="Galperin M.Y."/>
            <person name="Jogler C."/>
        </authorList>
    </citation>
    <scope>NUCLEOTIDE SEQUENCE [LARGE SCALE GENOMIC DNA]</scope>
    <source>
        <strain evidence="7 8">Pan54</strain>
    </source>
</reference>
<dbReference type="InterPro" id="IPR001460">
    <property type="entry name" value="PCN-bd_Tpept"/>
</dbReference>
<evidence type="ECO:0000259" key="6">
    <source>
        <dbReference type="Pfam" id="PF03717"/>
    </source>
</evidence>
<keyword evidence="8" id="KW-1185">Reference proteome</keyword>
<feature type="domain" description="Penicillin-binding protein dimerisation" evidence="6">
    <location>
        <begin position="77"/>
        <end position="348"/>
    </location>
</feature>
<keyword evidence="4" id="KW-1133">Transmembrane helix</keyword>
<gene>
    <name evidence="7" type="ORF">Pan54_42280</name>
</gene>
<name>A0A5C5XN05_9PLAN</name>
<protein>
    <recommendedName>
        <fullName evidence="9">Stage V sporulation protein D</fullName>
    </recommendedName>
</protein>
<accession>A0A5C5XN05</accession>
<dbReference type="InterPro" id="IPR036138">
    <property type="entry name" value="PBP_dimer_sf"/>
</dbReference>
<dbReference type="AlphaFoldDB" id="A0A5C5XN05"/>
<proteinExistence type="predicted"/>
<keyword evidence="2" id="KW-0645">Protease</keyword>
<dbReference type="InterPro" id="IPR012338">
    <property type="entry name" value="Beta-lactam/transpept-like"/>
</dbReference>
<dbReference type="Proteomes" id="UP000316095">
    <property type="component" value="Unassembled WGS sequence"/>
</dbReference>
<dbReference type="InterPro" id="IPR050515">
    <property type="entry name" value="Beta-lactam/transpept"/>
</dbReference>